<organism evidence="1 2">
    <name type="scientific">Paenibacillus allorhizoplanae</name>
    <dbReference type="NCBI Taxonomy" id="2905648"/>
    <lineage>
        <taxon>Bacteria</taxon>
        <taxon>Bacillati</taxon>
        <taxon>Bacillota</taxon>
        <taxon>Bacilli</taxon>
        <taxon>Bacillales</taxon>
        <taxon>Paenibacillaceae</taxon>
        <taxon>Paenibacillus</taxon>
    </lineage>
</organism>
<keyword evidence="2" id="KW-1185">Reference proteome</keyword>
<proteinExistence type="predicted"/>
<dbReference type="EMBL" id="CAKMMW010000005">
    <property type="protein sequence ID" value="CAH1202982.1"/>
    <property type="molecule type" value="Genomic_DNA"/>
</dbReference>
<gene>
    <name evidence="1" type="ORF">PAECIP111891_02187</name>
</gene>
<evidence type="ECO:0000313" key="1">
    <source>
        <dbReference type="EMBL" id="CAH1202982.1"/>
    </source>
</evidence>
<accession>A0ABN8G8T3</accession>
<sequence>MNGQNQDPDPTAVLLHYALHRLRKLPHEILELPLSERAFIYASISLYSKKEADAAKTK</sequence>
<comment type="caution">
    <text evidence="1">The sequence shown here is derived from an EMBL/GenBank/DDBJ whole genome shotgun (WGS) entry which is preliminary data.</text>
</comment>
<dbReference type="Proteomes" id="UP000838821">
    <property type="component" value="Unassembled WGS sequence"/>
</dbReference>
<name>A0ABN8G8T3_9BACL</name>
<protein>
    <submittedName>
        <fullName evidence="1">Uncharacterized protein</fullName>
    </submittedName>
</protein>
<evidence type="ECO:0000313" key="2">
    <source>
        <dbReference type="Proteomes" id="UP000838821"/>
    </source>
</evidence>
<reference evidence="1" key="1">
    <citation type="submission" date="2022-01" db="EMBL/GenBank/DDBJ databases">
        <authorList>
            <person name="Criscuolo A."/>
        </authorList>
    </citation>
    <scope>NUCLEOTIDE SEQUENCE</scope>
    <source>
        <strain evidence="1">CIP111891</strain>
    </source>
</reference>